<comment type="caution">
    <text evidence="2">The sequence shown here is derived from an EMBL/GenBank/DDBJ whole genome shotgun (WGS) entry which is preliminary data.</text>
</comment>
<evidence type="ECO:0008006" key="4">
    <source>
        <dbReference type="Google" id="ProtNLM"/>
    </source>
</evidence>
<keyword evidence="3" id="KW-1185">Reference proteome</keyword>
<gene>
    <name evidence="2" type="ORF">OV287_05895</name>
</gene>
<evidence type="ECO:0000313" key="3">
    <source>
        <dbReference type="Proteomes" id="UP001207654"/>
    </source>
</evidence>
<feature type="chain" id="PRO_5046901349" description="Transporter" evidence="1">
    <location>
        <begin position="22"/>
        <end position="258"/>
    </location>
</feature>
<dbReference type="EMBL" id="JAPNKA010000001">
    <property type="protein sequence ID" value="MCY1074012.1"/>
    <property type="molecule type" value="Genomic_DNA"/>
</dbReference>
<dbReference type="Proteomes" id="UP001207654">
    <property type="component" value="Unassembled WGS sequence"/>
</dbReference>
<accession>A0ABT3ZX96</accession>
<feature type="signal peptide" evidence="1">
    <location>
        <begin position="1"/>
        <end position="21"/>
    </location>
</feature>
<organism evidence="2 3">
    <name type="scientific">Archangium lansingense</name>
    <dbReference type="NCBI Taxonomy" id="2995310"/>
    <lineage>
        <taxon>Bacteria</taxon>
        <taxon>Pseudomonadati</taxon>
        <taxon>Myxococcota</taxon>
        <taxon>Myxococcia</taxon>
        <taxon>Myxococcales</taxon>
        <taxon>Cystobacterineae</taxon>
        <taxon>Archangiaceae</taxon>
        <taxon>Archangium</taxon>
    </lineage>
</organism>
<dbReference type="RefSeq" id="WP_267532996.1">
    <property type="nucleotide sequence ID" value="NZ_JAPNKA010000001.1"/>
</dbReference>
<protein>
    <recommendedName>
        <fullName evidence="4">Transporter</fullName>
    </recommendedName>
</protein>
<evidence type="ECO:0000313" key="2">
    <source>
        <dbReference type="EMBL" id="MCY1074012.1"/>
    </source>
</evidence>
<reference evidence="2 3" key="1">
    <citation type="submission" date="2022-11" db="EMBL/GenBank/DDBJ databases">
        <title>Minimal conservation of predation-associated metabolite biosynthetic gene clusters underscores biosynthetic potential of Myxococcota including descriptions for ten novel species: Archangium lansinium sp. nov., Myxococcus landrumus sp. nov., Nannocystis bai.</title>
        <authorList>
            <person name="Ahearne A."/>
            <person name="Stevens C."/>
            <person name="Phillips K."/>
        </authorList>
    </citation>
    <scope>NUCLEOTIDE SEQUENCE [LARGE SCALE GENOMIC DNA]</scope>
    <source>
        <strain evidence="2 3">MIWBW</strain>
    </source>
</reference>
<proteinExistence type="predicted"/>
<keyword evidence="1" id="KW-0732">Signal</keyword>
<sequence>MRSPVLLAPVLAVFLSVPVHAGQPRMQDVEELFLADNAYPQEAFELQTTLGMSGEWRNTWEVMTLSLLTEWGLTDRLQIEVRAPLRWELGGVVAGPEEPSESGIEAGLLYALVHRPDLGLVLSPGLEVELPLSLSRSEAPGLAATPFVAVAQSLGPVRLHLNLALELRAGGARQDLELEPSATFAATLPLGTLVPLLELGLAWEDETRAWLSPGLVWRSTPWLELGLGLPTRLGPKGVAEVRPTLLLTCELELAVEEE</sequence>
<name>A0ABT3ZX96_9BACT</name>
<evidence type="ECO:0000256" key="1">
    <source>
        <dbReference type="SAM" id="SignalP"/>
    </source>
</evidence>